<protein>
    <submittedName>
        <fullName evidence="1">Uncharacterized protein</fullName>
    </submittedName>
</protein>
<gene>
    <name evidence="1" type="ORF">K437DRAFT_163857</name>
</gene>
<dbReference type="InParanoid" id="A0A066WJM7"/>
<evidence type="ECO:0000313" key="2">
    <source>
        <dbReference type="Proteomes" id="UP000027361"/>
    </source>
</evidence>
<dbReference type="Proteomes" id="UP000027361">
    <property type="component" value="Unassembled WGS sequence"/>
</dbReference>
<accession>A0A066WJM7</accession>
<dbReference type="HOGENOM" id="CLU_1409712_0_0_1"/>
<proteinExistence type="predicted"/>
<comment type="caution">
    <text evidence="1">The sequence shown here is derived from an EMBL/GenBank/DDBJ whole genome shotgun (WGS) entry which is preliminary data.</text>
</comment>
<dbReference type="RefSeq" id="XP_013245602.1">
    <property type="nucleotide sequence ID" value="XM_013390148.1"/>
</dbReference>
<sequence length="193" mass="21894">MVGPFPFGFLSMTPRVTDQLFYAHTGPLVRICTLPEFLPSPPAFRELRLVRANRGVHICRMFILCSVLTHGLMTAKSYHGSLLSSVISRYQQLLHIRSSPACRQAQKGARCSIGPRTRRKELIAFLVARPLRRTTSQEYIRAHPYVANKLVPCQITLMFPVLGSSSADVHMTRRHQTYLFMFATMVASRFPCI</sequence>
<evidence type="ECO:0000313" key="1">
    <source>
        <dbReference type="EMBL" id="KDN52763.1"/>
    </source>
</evidence>
<dbReference type="EMBL" id="JMSN01000007">
    <property type="protein sequence ID" value="KDN52763.1"/>
    <property type="molecule type" value="Genomic_DNA"/>
</dbReference>
<reference evidence="1 2" key="1">
    <citation type="submission" date="2014-05" db="EMBL/GenBank/DDBJ databases">
        <title>Draft genome sequence of a rare smut relative, Tilletiaria anomala UBC 951.</title>
        <authorList>
            <consortium name="DOE Joint Genome Institute"/>
            <person name="Toome M."/>
            <person name="Kuo A."/>
            <person name="Henrissat B."/>
            <person name="Lipzen A."/>
            <person name="Tritt A."/>
            <person name="Yoshinaga Y."/>
            <person name="Zane M."/>
            <person name="Barry K."/>
            <person name="Grigoriev I.V."/>
            <person name="Spatafora J.W."/>
            <person name="Aimea M.C."/>
        </authorList>
    </citation>
    <scope>NUCLEOTIDE SEQUENCE [LARGE SCALE GENOMIC DNA]</scope>
    <source>
        <strain evidence="1 2">UBC 951</strain>
    </source>
</reference>
<name>A0A066WJM7_TILAU</name>
<dbReference type="AlphaFoldDB" id="A0A066WJM7"/>
<dbReference type="GeneID" id="25261759"/>
<organism evidence="1 2">
    <name type="scientific">Tilletiaria anomala (strain ATCC 24038 / CBS 436.72 / UBC 951)</name>
    <dbReference type="NCBI Taxonomy" id="1037660"/>
    <lineage>
        <taxon>Eukaryota</taxon>
        <taxon>Fungi</taxon>
        <taxon>Dikarya</taxon>
        <taxon>Basidiomycota</taxon>
        <taxon>Ustilaginomycotina</taxon>
        <taxon>Exobasidiomycetes</taxon>
        <taxon>Georgefischeriales</taxon>
        <taxon>Tilletiariaceae</taxon>
        <taxon>Tilletiaria</taxon>
    </lineage>
</organism>
<keyword evidence="2" id="KW-1185">Reference proteome</keyword>